<evidence type="ECO:0000313" key="4">
    <source>
        <dbReference type="EMBL" id="MBW0563769.1"/>
    </source>
</evidence>
<protein>
    <recommendedName>
        <fullName evidence="6">Helicase ATP-binding domain-containing protein</fullName>
    </recommendedName>
</protein>
<keyword evidence="1" id="KW-0378">Hydrolase</keyword>
<comment type="catalytic activity">
    <reaction evidence="2">
        <text>ATP + H2O = ADP + phosphate + H(+)</text>
        <dbReference type="Rhea" id="RHEA:13065"/>
        <dbReference type="ChEBI" id="CHEBI:15377"/>
        <dbReference type="ChEBI" id="CHEBI:15378"/>
        <dbReference type="ChEBI" id="CHEBI:30616"/>
        <dbReference type="ChEBI" id="CHEBI:43474"/>
        <dbReference type="ChEBI" id="CHEBI:456216"/>
        <dbReference type="EC" id="3.6.4.13"/>
    </reaction>
</comment>
<dbReference type="GO" id="GO:0071013">
    <property type="term" value="C:catalytic step 2 spliceosome"/>
    <property type="evidence" value="ECO:0007669"/>
    <property type="project" value="TreeGrafter"/>
</dbReference>
<keyword evidence="5" id="KW-1185">Reference proteome</keyword>
<dbReference type="GO" id="GO:0003723">
    <property type="term" value="F:RNA binding"/>
    <property type="evidence" value="ECO:0007669"/>
    <property type="project" value="TreeGrafter"/>
</dbReference>
<dbReference type="EMBL" id="AVOT02074724">
    <property type="protein sequence ID" value="MBW0563769.1"/>
    <property type="molecule type" value="Genomic_DNA"/>
</dbReference>
<dbReference type="PROSITE" id="PS00690">
    <property type="entry name" value="DEAH_ATP_HELICASE"/>
    <property type="match status" value="1"/>
</dbReference>
<evidence type="ECO:0000256" key="1">
    <source>
        <dbReference type="ARBA" id="ARBA00022801"/>
    </source>
</evidence>
<evidence type="ECO:0000256" key="3">
    <source>
        <dbReference type="SAM" id="MobiDB-lite"/>
    </source>
</evidence>
<dbReference type="PANTHER" id="PTHR18934:SF83">
    <property type="entry name" value="PRE-MRNA-SPLICING FACTOR ATP-DEPENDENT RNA HELICASE DHX16"/>
    <property type="match status" value="1"/>
</dbReference>
<dbReference type="OrthoDB" id="10253254at2759"/>
<name>A0A9Q3JLA9_9BASI</name>
<feature type="compositionally biased region" description="Basic and acidic residues" evidence="3">
    <location>
        <begin position="137"/>
        <end position="150"/>
    </location>
</feature>
<dbReference type="PANTHER" id="PTHR18934">
    <property type="entry name" value="ATP-DEPENDENT RNA HELICASE"/>
    <property type="match status" value="1"/>
</dbReference>
<dbReference type="InterPro" id="IPR002464">
    <property type="entry name" value="DNA/RNA_helicase_DEAH_CS"/>
</dbReference>
<feature type="region of interest" description="Disordered" evidence="3">
    <location>
        <begin position="133"/>
        <end position="160"/>
    </location>
</feature>
<proteinExistence type="predicted"/>
<dbReference type="InterPro" id="IPR010756">
    <property type="entry name" value="Tls1-like"/>
</dbReference>
<reference evidence="4" key="1">
    <citation type="submission" date="2021-03" db="EMBL/GenBank/DDBJ databases">
        <title>Draft genome sequence of rust myrtle Austropuccinia psidii MF-1, a brazilian biotype.</title>
        <authorList>
            <person name="Quecine M.C."/>
            <person name="Pachon D.M.R."/>
            <person name="Bonatelli M.L."/>
            <person name="Correr F.H."/>
            <person name="Franceschini L.M."/>
            <person name="Leite T.F."/>
            <person name="Margarido G.R.A."/>
            <person name="Almeida C.A."/>
            <person name="Ferrarezi J.A."/>
            <person name="Labate C.A."/>
        </authorList>
    </citation>
    <scope>NUCLEOTIDE SEQUENCE</scope>
    <source>
        <strain evidence="4">MF-1</strain>
    </source>
</reference>
<dbReference type="GO" id="GO:0016787">
    <property type="term" value="F:hydrolase activity"/>
    <property type="evidence" value="ECO:0007669"/>
    <property type="project" value="UniProtKB-KW"/>
</dbReference>
<dbReference type="Proteomes" id="UP000765509">
    <property type="component" value="Unassembled WGS sequence"/>
</dbReference>
<dbReference type="AlphaFoldDB" id="A0A9Q3JLA9"/>
<comment type="caution">
    <text evidence="4">The sequence shown here is derived from an EMBL/GenBank/DDBJ whole genome shotgun (WGS) entry which is preliminary data.</text>
</comment>
<dbReference type="GO" id="GO:0003724">
    <property type="term" value="F:RNA helicase activity"/>
    <property type="evidence" value="ECO:0007669"/>
    <property type="project" value="UniProtKB-EC"/>
</dbReference>
<dbReference type="SUPFAM" id="SSF52540">
    <property type="entry name" value="P-loop containing nucleoside triphosphate hydrolases"/>
    <property type="match status" value="1"/>
</dbReference>
<gene>
    <name evidence="4" type="ORF">O181_103484</name>
</gene>
<evidence type="ECO:0008006" key="6">
    <source>
        <dbReference type="Google" id="ProtNLM"/>
    </source>
</evidence>
<dbReference type="Gene3D" id="3.40.50.300">
    <property type="entry name" value="P-loop containing nucleotide triphosphate hydrolases"/>
    <property type="match status" value="1"/>
</dbReference>
<dbReference type="Pfam" id="PF07052">
    <property type="entry name" value="Hep_59"/>
    <property type="match status" value="1"/>
</dbReference>
<evidence type="ECO:0000256" key="2">
    <source>
        <dbReference type="ARBA" id="ARBA00047984"/>
    </source>
</evidence>
<dbReference type="InterPro" id="IPR027417">
    <property type="entry name" value="P-loop_NTPase"/>
</dbReference>
<sequence>MGCTQPQGVAAMSVAPRVADQMGVRVGDAVGFSIHLEDWTSAKTEIKYMTNGMLLREFMNNPDLAPCAAMIMDEAHELLMVREVSLVVVVRMPFSEELSIQNKAIVLASSDDTVWGITQFLIICKQWILHPQQSQRPHPDTHADDLTKNDEPEEDDAHTRTIIQSKNFTQQTNTLDVDTHMMLYIEQEC</sequence>
<organism evidence="4 5">
    <name type="scientific">Austropuccinia psidii MF-1</name>
    <dbReference type="NCBI Taxonomy" id="1389203"/>
    <lineage>
        <taxon>Eukaryota</taxon>
        <taxon>Fungi</taxon>
        <taxon>Dikarya</taxon>
        <taxon>Basidiomycota</taxon>
        <taxon>Pucciniomycotina</taxon>
        <taxon>Pucciniomycetes</taxon>
        <taxon>Pucciniales</taxon>
        <taxon>Sphaerophragmiaceae</taxon>
        <taxon>Austropuccinia</taxon>
    </lineage>
</organism>
<evidence type="ECO:0000313" key="5">
    <source>
        <dbReference type="Proteomes" id="UP000765509"/>
    </source>
</evidence>
<accession>A0A9Q3JLA9</accession>